<evidence type="ECO:0000313" key="1">
    <source>
        <dbReference type="EMBL" id="KAB0380666.1"/>
    </source>
</evidence>
<dbReference type="InterPro" id="IPR012340">
    <property type="entry name" value="NA-bd_OB-fold"/>
</dbReference>
<evidence type="ECO:0000313" key="2">
    <source>
        <dbReference type="Proteomes" id="UP000326062"/>
    </source>
</evidence>
<gene>
    <name evidence="1" type="ORF">FD755_008450</name>
</gene>
<sequence length="117" mass="12980">MSIVHSSVHAKWVMGKVTVTAMQETVEVSVARLFLYFATMLSSTPTLGILSFSKLCLSSKQSPVNHELSKIMFSVGQVIYPMTTKWCGATTYLAGPVFLELTHLTQNLEDLDFSSTW</sequence>
<dbReference type="EMBL" id="VCEB01000003">
    <property type="protein sequence ID" value="KAB0380666.1"/>
    <property type="molecule type" value="Genomic_DNA"/>
</dbReference>
<dbReference type="Gene3D" id="2.40.50.140">
    <property type="entry name" value="Nucleic acid-binding proteins"/>
    <property type="match status" value="1"/>
</dbReference>
<dbReference type="AlphaFoldDB" id="A0A5J5MK00"/>
<dbReference type="InterPro" id="IPR039193">
    <property type="entry name" value="Ribosomal_uS17m_metazoa"/>
</dbReference>
<dbReference type="GO" id="GO:0005763">
    <property type="term" value="C:mitochondrial small ribosomal subunit"/>
    <property type="evidence" value="ECO:0007669"/>
    <property type="project" value="InterPro"/>
</dbReference>
<dbReference type="PANTHER" id="PTHR24088">
    <property type="entry name" value="28S RIBOSOMAL PROTEIN S17, MITOCHONDRIAL"/>
    <property type="match status" value="1"/>
</dbReference>
<accession>A0A5J5MK00</accession>
<keyword evidence="2" id="KW-1185">Reference proteome</keyword>
<comment type="caution">
    <text evidence="1">The sequence shown here is derived from an EMBL/GenBank/DDBJ whole genome shotgun (WGS) entry which is preliminary data.</text>
</comment>
<proteinExistence type="predicted"/>
<protein>
    <submittedName>
        <fullName evidence="1">Uncharacterized protein</fullName>
    </submittedName>
</protein>
<dbReference type="PANTHER" id="PTHR24088:SF0">
    <property type="entry name" value="SMALL RIBOSOMAL SUBUNIT PROTEIN US17M"/>
    <property type="match status" value="1"/>
</dbReference>
<organism evidence="1 2">
    <name type="scientific">Muntiacus reevesi</name>
    <name type="common">Reeves' muntjac</name>
    <name type="synonym">Cervus reevesi</name>
    <dbReference type="NCBI Taxonomy" id="9886"/>
    <lineage>
        <taxon>Eukaryota</taxon>
        <taxon>Metazoa</taxon>
        <taxon>Chordata</taxon>
        <taxon>Craniata</taxon>
        <taxon>Vertebrata</taxon>
        <taxon>Euteleostomi</taxon>
        <taxon>Mammalia</taxon>
        <taxon>Eutheria</taxon>
        <taxon>Laurasiatheria</taxon>
        <taxon>Artiodactyla</taxon>
        <taxon>Ruminantia</taxon>
        <taxon>Pecora</taxon>
        <taxon>Cervidae</taxon>
        <taxon>Muntiacinae</taxon>
        <taxon>Muntiacus</taxon>
    </lineage>
</organism>
<dbReference type="GO" id="GO:0032543">
    <property type="term" value="P:mitochondrial translation"/>
    <property type="evidence" value="ECO:0007669"/>
    <property type="project" value="TreeGrafter"/>
</dbReference>
<dbReference type="GO" id="GO:0003735">
    <property type="term" value="F:structural constituent of ribosome"/>
    <property type="evidence" value="ECO:0007669"/>
    <property type="project" value="InterPro"/>
</dbReference>
<dbReference type="Proteomes" id="UP000326062">
    <property type="component" value="Chromosome 3"/>
</dbReference>
<name>A0A5J5MK00_MUNRE</name>
<reference evidence="1 2" key="1">
    <citation type="submission" date="2019-06" db="EMBL/GenBank/DDBJ databases">
        <title>Discovery of a novel chromosome fission-fusion reversal in muntjac.</title>
        <authorList>
            <person name="Mudd A.B."/>
            <person name="Bredeson J.V."/>
            <person name="Baum R."/>
            <person name="Hockemeyer D."/>
            <person name="Rokhsar D.S."/>
        </authorList>
    </citation>
    <scope>NUCLEOTIDE SEQUENCE [LARGE SCALE GENOMIC DNA]</scope>
    <source>
        <strain evidence="1">UCam_UCB_Mr</strain>
        <tissue evidence="1">Fibroblast cell line</tissue>
    </source>
</reference>